<proteinExistence type="predicted"/>
<geneLocation type="plasmid" evidence="1 2">
    <name>unnamed2</name>
</geneLocation>
<sequence length="180" mass="20934">MKNFFVSYQPLFDTVVRLLGNGWRINLLDDCQYRIKLTSPQYENYSIHIRMDNQRLLITGSVNSRTWRSQVYSCTVSPHRNPVDVSEDIKRKILVNAKPDIEKAQMYERNRLSEQERKQIIMGMLSKLVELENWHGTLTGFRTSNGLTGWVAEQNNGYEMLVRGADLDQLIKLAGLIKQL</sequence>
<gene>
    <name evidence="1" type="ORF">Q3V30_22530</name>
</gene>
<dbReference type="KEGG" id="epi:Q3V30_22530"/>
<dbReference type="Proteomes" id="UP001228139">
    <property type="component" value="Plasmid unnamed2"/>
</dbReference>
<dbReference type="EMBL" id="CP132355">
    <property type="protein sequence ID" value="WLS81242.1"/>
    <property type="molecule type" value="Genomic_DNA"/>
</dbReference>
<organism evidence="1 2">
    <name type="scientific">Erwinia pyri</name>
    <dbReference type="NCBI Taxonomy" id="3062598"/>
    <lineage>
        <taxon>Bacteria</taxon>
        <taxon>Pseudomonadati</taxon>
        <taxon>Pseudomonadota</taxon>
        <taxon>Gammaproteobacteria</taxon>
        <taxon>Enterobacterales</taxon>
        <taxon>Erwiniaceae</taxon>
        <taxon>Erwinia</taxon>
    </lineage>
</organism>
<evidence type="ECO:0000313" key="2">
    <source>
        <dbReference type="Proteomes" id="UP001228139"/>
    </source>
</evidence>
<dbReference type="RefSeq" id="WP_306213615.1">
    <property type="nucleotide sequence ID" value="NZ_CP132355.1"/>
</dbReference>
<name>A0AA50DPX8_9GAMM</name>
<reference evidence="1 2" key="1">
    <citation type="submission" date="2023-07" db="EMBL/GenBank/DDBJ databases">
        <title>Pathogenic bacteria of pear tree diseases.</title>
        <authorList>
            <person name="Zhang Z."/>
            <person name="He L."/>
            <person name="Huang R."/>
        </authorList>
    </citation>
    <scope>NUCLEOTIDE SEQUENCE [LARGE SCALE GENOMIC DNA]</scope>
    <source>
        <strain evidence="1 2">DE2</strain>
        <plasmid evidence="1 2">unnamed2</plasmid>
    </source>
</reference>
<evidence type="ECO:0000313" key="1">
    <source>
        <dbReference type="EMBL" id="WLS81242.1"/>
    </source>
</evidence>
<protein>
    <submittedName>
        <fullName evidence="1">Uncharacterized protein</fullName>
    </submittedName>
</protein>
<keyword evidence="2" id="KW-1185">Reference proteome</keyword>
<dbReference type="AlphaFoldDB" id="A0AA50DPX8"/>
<accession>A0AA50DPX8</accession>
<keyword evidence="1" id="KW-0614">Plasmid</keyword>